<accession>A0ABV1V6L7</accession>
<organism evidence="1 2">
    <name type="scientific">Streptomyces xantholiticus</name>
    <dbReference type="NCBI Taxonomy" id="68285"/>
    <lineage>
        <taxon>Bacteria</taxon>
        <taxon>Bacillati</taxon>
        <taxon>Actinomycetota</taxon>
        <taxon>Actinomycetes</taxon>
        <taxon>Kitasatosporales</taxon>
        <taxon>Streptomycetaceae</taxon>
        <taxon>Streptomyces</taxon>
    </lineage>
</organism>
<proteinExistence type="predicted"/>
<dbReference type="SUPFAM" id="SSF53187">
    <property type="entry name" value="Zn-dependent exopeptidases"/>
    <property type="match status" value="1"/>
</dbReference>
<comment type="caution">
    <text evidence="1">The sequence shown here is derived from an EMBL/GenBank/DDBJ whole genome shotgun (WGS) entry which is preliminary data.</text>
</comment>
<dbReference type="Proteomes" id="UP001445472">
    <property type="component" value="Unassembled WGS sequence"/>
</dbReference>
<evidence type="ECO:0000313" key="2">
    <source>
        <dbReference type="Proteomes" id="UP001445472"/>
    </source>
</evidence>
<dbReference type="RefSeq" id="WP_351979466.1">
    <property type="nucleotide sequence ID" value="NZ_JBEPBX010000091.1"/>
</dbReference>
<gene>
    <name evidence="1" type="ORF">ABT276_36405</name>
</gene>
<dbReference type="PANTHER" id="PTHR11014:SF63">
    <property type="entry name" value="METALLOPEPTIDASE, PUTATIVE (AFU_ORTHOLOGUE AFUA_6G09600)-RELATED"/>
    <property type="match status" value="1"/>
</dbReference>
<feature type="non-terminal residue" evidence="1">
    <location>
        <position position="120"/>
    </location>
</feature>
<protein>
    <submittedName>
        <fullName evidence="1">M20/M25/M40 family metallo-hydrolase</fullName>
    </submittedName>
</protein>
<dbReference type="EMBL" id="JBEPBX010000091">
    <property type="protein sequence ID" value="MER6618679.1"/>
    <property type="molecule type" value="Genomic_DNA"/>
</dbReference>
<dbReference type="InterPro" id="IPR017439">
    <property type="entry name" value="Amidohydrolase"/>
</dbReference>
<dbReference type="PANTHER" id="PTHR11014">
    <property type="entry name" value="PEPTIDASE M20 FAMILY MEMBER"/>
    <property type="match status" value="1"/>
</dbReference>
<keyword evidence="2" id="KW-1185">Reference proteome</keyword>
<name>A0ABV1V6L7_9ACTN</name>
<dbReference type="Gene3D" id="3.40.630.10">
    <property type="entry name" value="Zn peptidases"/>
    <property type="match status" value="1"/>
</dbReference>
<reference evidence="1 2" key="1">
    <citation type="submission" date="2024-06" db="EMBL/GenBank/DDBJ databases">
        <title>The Natural Products Discovery Center: Release of the First 8490 Sequenced Strains for Exploring Actinobacteria Biosynthetic Diversity.</title>
        <authorList>
            <person name="Kalkreuter E."/>
            <person name="Kautsar S.A."/>
            <person name="Yang D."/>
            <person name="Bader C.D."/>
            <person name="Teijaro C.N."/>
            <person name="Fluegel L."/>
            <person name="Davis C.M."/>
            <person name="Simpson J.R."/>
            <person name="Lauterbach L."/>
            <person name="Steele A.D."/>
            <person name="Gui C."/>
            <person name="Meng S."/>
            <person name="Li G."/>
            <person name="Viehrig K."/>
            <person name="Ye F."/>
            <person name="Su P."/>
            <person name="Kiefer A.F."/>
            <person name="Nichols A."/>
            <person name="Cepeda A.J."/>
            <person name="Yan W."/>
            <person name="Fan B."/>
            <person name="Jiang Y."/>
            <person name="Adhikari A."/>
            <person name="Zheng C.-J."/>
            <person name="Schuster L."/>
            <person name="Cowan T.M."/>
            <person name="Smanski M.J."/>
            <person name="Chevrette M.G."/>
            <person name="De Carvalho L.P.S."/>
            <person name="Shen B."/>
        </authorList>
    </citation>
    <scope>NUCLEOTIDE SEQUENCE [LARGE SCALE GENOMIC DNA]</scope>
    <source>
        <strain evidence="1 2">NPDC000837</strain>
    </source>
</reference>
<dbReference type="Pfam" id="PF01546">
    <property type="entry name" value="Peptidase_M20"/>
    <property type="match status" value="1"/>
</dbReference>
<sequence>MKLLNNLLTSLTQYENEMIQIRRHLHQYPEISFQEKETFKYIMGFYKELDCEPKLIGKGFGIIVDIEGGKSGKTLALRADFDALAIFEDNDLSFKSVNPGVMHACGHDAHTAYLMVLARE</sequence>
<evidence type="ECO:0000313" key="1">
    <source>
        <dbReference type="EMBL" id="MER6618679.1"/>
    </source>
</evidence>
<dbReference type="InterPro" id="IPR002933">
    <property type="entry name" value="Peptidase_M20"/>
</dbReference>